<reference evidence="4 5" key="1">
    <citation type="submission" date="2018-09" db="EMBL/GenBank/DDBJ databases">
        <title>Altererythrobacter sp.Ery1 and Ery12, the genome sequencing of novel strains in genus Alterythrobacter.</title>
        <authorList>
            <person name="Cheng H."/>
            <person name="Wu Y.-H."/>
            <person name="Fang C."/>
            <person name="Xu X.-W."/>
        </authorList>
    </citation>
    <scope>NUCLEOTIDE SEQUENCE [LARGE SCALE GENOMIC DNA]</scope>
    <source>
        <strain evidence="4 5">Ery12</strain>
    </source>
</reference>
<sequence length="225" mass="24462">MSYSRASLLFICLSLGWPSLAQAAVIRGPATAVDGDTLAMTGARVRLFGIDAPEKSQTCTRAGEAWACGQEATAVLARLIDGKEVSCRQVTIDRYGRMVAKCTVGNRDLAEMIVRAGMAIALPQFSDAYTAPETVAKAMKAGIWSSEFQTPADYRAAHPREFAPPKPRAPVAAERPARSQVYYRNCREAWVAGAAPIYRGQPGYRPEMDGDNDGIACEPYRGRRR</sequence>
<evidence type="ECO:0000256" key="1">
    <source>
        <dbReference type="SAM" id="MobiDB-lite"/>
    </source>
</evidence>
<dbReference type="Proteomes" id="UP000284322">
    <property type="component" value="Unassembled WGS sequence"/>
</dbReference>
<dbReference type="EMBL" id="RAHJ01000021">
    <property type="protein sequence ID" value="RJX66035.1"/>
    <property type="molecule type" value="Genomic_DNA"/>
</dbReference>
<evidence type="ECO:0000256" key="2">
    <source>
        <dbReference type="SAM" id="SignalP"/>
    </source>
</evidence>
<gene>
    <name evidence="4" type="ORF">D6858_13805</name>
</gene>
<dbReference type="PROSITE" id="PS50830">
    <property type="entry name" value="TNASE_3"/>
    <property type="match status" value="1"/>
</dbReference>
<keyword evidence="2" id="KW-0732">Signal</keyword>
<evidence type="ECO:0000313" key="5">
    <source>
        <dbReference type="Proteomes" id="UP000284322"/>
    </source>
</evidence>
<dbReference type="InterPro" id="IPR008613">
    <property type="entry name" value="Excalibur_Ca-bd_domain"/>
</dbReference>
<dbReference type="Pfam" id="PF05901">
    <property type="entry name" value="Excalibur"/>
    <property type="match status" value="1"/>
</dbReference>
<comment type="caution">
    <text evidence="4">The sequence shown here is derived from an EMBL/GenBank/DDBJ whole genome shotgun (WGS) entry which is preliminary data.</text>
</comment>
<dbReference type="InterPro" id="IPR035437">
    <property type="entry name" value="SNase_OB-fold_sf"/>
</dbReference>
<proteinExistence type="predicted"/>
<dbReference type="PANTHER" id="PTHR12302">
    <property type="entry name" value="EBNA2 BINDING PROTEIN P100"/>
    <property type="match status" value="1"/>
</dbReference>
<feature type="chain" id="PRO_5019220174" description="TNase-like domain-containing protein" evidence="2">
    <location>
        <begin position="24"/>
        <end position="225"/>
    </location>
</feature>
<dbReference type="PANTHER" id="PTHR12302:SF26">
    <property type="entry name" value="BLR1266 PROTEIN"/>
    <property type="match status" value="1"/>
</dbReference>
<dbReference type="RefSeq" id="WP_120111752.1">
    <property type="nucleotide sequence ID" value="NZ_RAHJ01000021.1"/>
</dbReference>
<dbReference type="InterPro" id="IPR016071">
    <property type="entry name" value="Staphylococal_nuclease_OB-fold"/>
</dbReference>
<feature type="region of interest" description="Disordered" evidence="1">
    <location>
        <begin position="204"/>
        <end position="225"/>
    </location>
</feature>
<name>A0A419QZA0_9SPHN</name>
<keyword evidence="5" id="KW-1185">Reference proteome</keyword>
<dbReference type="AlphaFoldDB" id="A0A419QZA0"/>
<dbReference type="Pfam" id="PF00565">
    <property type="entry name" value="SNase"/>
    <property type="match status" value="1"/>
</dbReference>
<feature type="domain" description="TNase-like" evidence="3">
    <location>
        <begin position="33"/>
        <end position="146"/>
    </location>
</feature>
<dbReference type="SUPFAM" id="SSF50199">
    <property type="entry name" value="Staphylococcal nuclease"/>
    <property type="match status" value="1"/>
</dbReference>
<dbReference type="SMART" id="SM00894">
    <property type="entry name" value="Excalibur"/>
    <property type="match status" value="1"/>
</dbReference>
<evidence type="ECO:0000259" key="3">
    <source>
        <dbReference type="PROSITE" id="PS50830"/>
    </source>
</evidence>
<accession>A0A419QZA0</accession>
<feature type="signal peptide" evidence="2">
    <location>
        <begin position="1"/>
        <end position="23"/>
    </location>
</feature>
<dbReference type="OrthoDB" id="9805504at2"/>
<evidence type="ECO:0000313" key="4">
    <source>
        <dbReference type="EMBL" id="RJX66035.1"/>
    </source>
</evidence>
<dbReference type="SMART" id="SM00318">
    <property type="entry name" value="SNc"/>
    <property type="match status" value="1"/>
</dbReference>
<organism evidence="4 5">
    <name type="scientific">Tsuneonella suprasediminis</name>
    <dbReference type="NCBI Taxonomy" id="2306996"/>
    <lineage>
        <taxon>Bacteria</taxon>
        <taxon>Pseudomonadati</taxon>
        <taxon>Pseudomonadota</taxon>
        <taxon>Alphaproteobacteria</taxon>
        <taxon>Sphingomonadales</taxon>
        <taxon>Erythrobacteraceae</taxon>
        <taxon>Tsuneonella</taxon>
    </lineage>
</organism>
<protein>
    <recommendedName>
        <fullName evidence="3">TNase-like domain-containing protein</fullName>
    </recommendedName>
</protein>
<dbReference type="Gene3D" id="2.40.50.90">
    <property type="match status" value="1"/>
</dbReference>